<dbReference type="Proteomes" id="UP001152888">
    <property type="component" value="Unassembled WGS sequence"/>
</dbReference>
<gene>
    <name evidence="2" type="ORF">ACAOBT_LOCUS12565</name>
</gene>
<dbReference type="PANTHER" id="PTHR34415">
    <property type="entry name" value="INTEGRASE CATALYTIC DOMAIN-CONTAINING PROTEIN"/>
    <property type="match status" value="1"/>
</dbReference>
<evidence type="ECO:0000313" key="3">
    <source>
        <dbReference type="Proteomes" id="UP001152888"/>
    </source>
</evidence>
<evidence type="ECO:0000313" key="2">
    <source>
        <dbReference type="EMBL" id="CAH1977274.1"/>
    </source>
</evidence>
<dbReference type="InterPro" id="IPR057191">
    <property type="entry name" value="DUF7869"/>
</dbReference>
<dbReference type="AlphaFoldDB" id="A0A9P0PA38"/>
<reference evidence="2" key="1">
    <citation type="submission" date="2022-03" db="EMBL/GenBank/DDBJ databases">
        <authorList>
            <person name="Sayadi A."/>
        </authorList>
    </citation>
    <scope>NUCLEOTIDE SEQUENCE</scope>
</reference>
<protein>
    <recommendedName>
        <fullName evidence="1">DUF7869 domain-containing protein</fullName>
    </recommendedName>
</protein>
<evidence type="ECO:0000259" key="1">
    <source>
        <dbReference type="Pfam" id="PF25273"/>
    </source>
</evidence>
<dbReference type="Pfam" id="PF25273">
    <property type="entry name" value="DUF7869"/>
    <property type="match status" value="1"/>
</dbReference>
<feature type="domain" description="DUF7869" evidence="1">
    <location>
        <begin position="239"/>
        <end position="382"/>
    </location>
</feature>
<accession>A0A9P0PA38</accession>
<dbReference type="OrthoDB" id="6749136at2759"/>
<name>A0A9P0PA38_ACAOB</name>
<dbReference type="PANTHER" id="PTHR34415:SF1">
    <property type="entry name" value="INTEGRASE CATALYTIC DOMAIN-CONTAINING PROTEIN"/>
    <property type="match status" value="1"/>
</dbReference>
<sequence>MSTVHITSSFCKTLNKSRKRKINVNEWKCNKNKKLRNSGSEYIDRQGRIKPTKATSREARICKPETCKKGGCTSITIDDKEMLFNSFYGMDYNDQSSYLVKCIAMGAPKRLRAGKTDATSKKLAAFTYSVMLKRSGKYVSMLMCKRNFCDIFQINTKSIQILQSKMKDGVTIPTDLRETEESRIKIQQDSELHHRKAEAGYRFLKEDIESSKVSTTKHVLCIDMQQHESIAGRGSAEIVSALLAYIEDHFDILKPGEERHLIIWSDRCVGQNNNWKVVNLCHYLVQCHYFTIVEQKFLCSGHSFLPCDRNFALIEQRKKVCKVYVPDMWKEVIESASHKNAFEVKLLQQNDFKDFAPIEKNVKKNPNLKITQYMWFRYSADDPSNVNVRPSHNTFAPWTSFNIFTKKKMQPPGRSNLPLLYNEPLKITFEKKQNLMDMSDYIPLKYINFYESLTCKGKKN</sequence>
<organism evidence="2 3">
    <name type="scientific">Acanthoscelides obtectus</name>
    <name type="common">Bean weevil</name>
    <name type="synonym">Bruchus obtectus</name>
    <dbReference type="NCBI Taxonomy" id="200917"/>
    <lineage>
        <taxon>Eukaryota</taxon>
        <taxon>Metazoa</taxon>
        <taxon>Ecdysozoa</taxon>
        <taxon>Arthropoda</taxon>
        <taxon>Hexapoda</taxon>
        <taxon>Insecta</taxon>
        <taxon>Pterygota</taxon>
        <taxon>Neoptera</taxon>
        <taxon>Endopterygota</taxon>
        <taxon>Coleoptera</taxon>
        <taxon>Polyphaga</taxon>
        <taxon>Cucujiformia</taxon>
        <taxon>Chrysomeloidea</taxon>
        <taxon>Chrysomelidae</taxon>
        <taxon>Bruchinae</taxon>
        <taxon>Bruchini</taxon>
        <taxon>Acanthoscelides</taxon>
    </lineage>
</organism>
<dbReference type="EMBL" id="CAKOFQ010006856">
    <property type="protein sequence ID" value="CAH1977274.1"/>
    <property type="molecule type" value="Genomic_DNA"/>
</dbReference>
<proteinExistence type="predicted"/>
<keyword evidence="3" id="KW-1185">Reference proteome</keyword>
<comment type="caution">
    <text evidence="2">The sequence shown here is derived from an EMBL/GenBank/DDBJ whole genome shotgun (WGS) entry which is preliminary data.</text>
</comment>